<dbReference type="STRING" id="1798183.GA0061080_10874"/>
<sequence>MTSKKIIERLQQLDWYVECKTEHELALVLNACLDADVGWSNRVSAISLKYSIPVPTLIGRSSRRWSNGLWFSNTLADEDLKHYSDITDWFFEELRK</sequence>
<protein>
    <submittedName>
        <fullName evidence="1">Uncharacterized protein</fullName>
    </submittedName>
</protein>
<dbReference type="EMBL" id="FMBA01000087">
    <property type="protein sequence ID" value="SCC32708.1"/>
    <property type="molecule type" value="Genomic_DNA"/>
</dbReference>
<dbReference type="RefSeq" id="WP_091126124.1">
    <property type="nucleotide sequence ID" value="NZ_FMBA01000087.1"/>
</dbReference>
<evidence type="ECO:0000313" key="2">
    <source>
        <dbReference type="Proteomes" id="UP000199698"/>
    </source>
</evidence>
<dbReference type="Proteomes" id="UP000199698">
    <property type="component" value="Unassembled WGS sequence"/>
</dbReference>
<dbReference type="AlphaFoldDB" id="A0A1C4DMZ8"/>
<organism evidence="1 2">
    <name type="scientific">Gilliamella intestini</name>
    <dbReference type="NCBI Taxonomy" id="1798183"/>
    <lineage>
        <taxon>Bacteria</taxon>
        <taxon>Pseudomonadati</taxon>
        <taxon>Pseudomonadota</taxon>
        <taxon>Gammaproteobacteria</taxon>
        <taxon>Orbales</taxon>
        <taxon>Orbaceae</taxon>
        <taxon>Gilliamella</taxon>
    </lineage>
</organism>
<proteinExistence type="predicted"/>
<evidence type="ECO:0000313" key="1">
    <source>
        <dbReference type="EMBL" id="SCC32708.1"/>
    </source>
</evidence>
<keyword evidence="2" id="KW-1185">Reference proteome</keyword>
<reference evidence="2" key="1">
    <citation type="submission" date="2016-08" db="EMBL/GenBank/DDBJ databases">
        <authorList>
            <person name="Varghese N."/>
            <person name="Submissions Spin"/>
        </authorList>
    </citation>
    <scope>NUCLEOTIDE SEQUENCE [LARGE SCALE GENOMIC DNA]</scope>
    <source>
        <strain evidence="2">R-53144</strain>
    </source>
</reference>
<dbReference type="OrthoDB" id="7065734at2"/>
<name>A0A1C4DMZ8_9GAMM</name>
<gene>
    <name evidence="1" type="ORF">GA0061080_10874</name>
</gene>
<accession>A0A1C4DMZ8</accession>